<keyword evidence="3" id="KW-1185">Reference proteome</keyword>
<dbReference type="Proteomes" id="UP000006727">
    <property type="component" value="Chromosome 16"/>
</dbReference>
<dbReference type="InterPro" id="IPR052796">
    <property type="entry name" value="Nod_factor_sulfotransferase"/>
</dbReference>
<organism evidence="2 3">
    <name type="scientific">Physcomitrium patens</name>
    <name type="common">Spreading-leaved earth moss</name>
    <name type="synonym">Physcomitrella patens</name>
    <dbReference type="NCBI Taxonomy" id="3218"/>
    <lineage>
        <taxon>Eukaryota</taxon>
        <taxon>Viridiplantae</taxon>
        <taxon>Streptophyta</taxon>
        <taxon>Embryophyta</taxon>
        <taxon>Bryophyta</taxon>
        <taxon>Bryophytina</taxon>
        <taxon>Bryopsida</taxon>
        <taxon>Funariidae</taxon>
        <taxon>Funariales</taxon>
        <taxon>Funariaceae</taxon>
        <taxon>Physcomitrium</taxon>
    </lineage>
</organism>
<proteinExistence type="predicted"/>
<dbReference type="EMBL" id="ABEU02000016">
    <property type="status" value="NOT_ANNOTATED_CDS"/>
    <property type="molecule type" value="Genomic_DNA"/>
</dbReference>
<dbReference type="PANTHER" id="PTHR32175:SF26">
    <property type="entry name" value="PROTEIN, PUTATIVE, EXPRESSED-RELATED"/>
    <property type="match status" value="1"/>
</dbReference>
<dbReference type="EnsemblPlants" id="Pp3c16_22670V3.8">
    <property type="protein sequence ID" value="Pp3c16_22670V3.8"/>
    <property type="gene ID" value="Pp3c16_22670"/>
</dbReference>
<evidence type="ECO:0008006" key="4">
    <source>
        <dbReference type="Google" id="ProtNLM"/>
    </source>
</evidence>
<feature type="transmembrane region" description="Helical" evidence="1">
    <location>
        <begin position="35"/>
        <end position="57"/>
    </location>
</feature>
<dbReference type="AlphaFoldDB" id="A0A7I4F6Z8"/>
<reference evidence="2 3" key="2">
    <citation type="journal article" date="2018" name="Plant J.">
        <title>The Physcomitrella patens chromosome-scale assembly reveals moss genome structure and evolution.</title>
        <authorList>
            <person name="Lang D."/>
            <person name="Ullrich K.K."/>
            <person name="Murat F."/>
            <person name="Fuchs J."/>
            <person name="Jenkins J."/>
            <person name="Haas F.B."/>
            <person name="Piednoel M."/>
            <person name="Gundlach H."/>
            <person name="Van Bel M."/>
            <person name="Meyberg R."/>
            <person name="Vives C."/>
            <person name="Morata J."/>
            <person name="Symeonidi A."/>
            <person name="Hiss M."/>
            <person name="Muchero W."/>
            <person name="Kamisugi Y."/>
            <person name="Saleh O."/>
            <person name="Blanc G."/>
            <person name="Decker E.L."/>
            <person name="van Gessel N."/>
            <person name="Grimwood J."/>
            <person name="Hayes R.D."/>
            <person name="Graham S.W."/>
            <person name="Gunter L.E."/>
            <person name="McDaniel S.F."/>
            <person name="Hoernstein S.N.W."/>
            <person name="Larsson A."/>
            <person name="Li F.W."/>
            <person name="Perroud P.F."/>
            <person name="Phillips J."/>
            <person name="Ranjan P."/>
            <person name="Rokshar D.S."/>
            <person name="Rothfels C.J."/>
            <person name="Schneider L."/>
            <person name="Shu S."/>
            <person name="Stevenson D.W."/>
            <person name="Thummler F."/>
            <person name="Tillich M."/>
            <person name="Villarreal Aguilar J.C."/>
            <person name="Widiez T."/>
            <person name="Wong G.K."/>
            <person name="Wymore A."/>
            <person name="Zhang Y."/>
            <person name="Zimmer A.D."/>
            <person name="Quatrano R.S."/>
            <person name="Mayer K.F.X."/>
            <person name="Goodstein D."/>
            <person name="Casacuberta J.M."/>
            <person name="Vandepoele K."/>
            <person name="Reski R."/>
            <person name="Cuming A.C."/>
            <person name="Tuskan G.A."/>
            <person name="Maumus F."/>
            <person name="Salse J."/>
            <person name="Schmutz J."/>
            <person name="Rensing S.A."/>
        </authorList>
    </citation>
    <scope>NUCLEOTIDE SEQUENCE [LARGE SCALE GENOMIC DNA]</scope>
    <source>
        <strain evidence="2 3">cv. Gransden 2004</strain>
    </source>
</reference>
<keyword evidence="1" id="KW-0812">Transmembrane</keyword>
<reference evidence="2" key="3">
    <citation type="submission" date="2020-12" db="UniProtKB">
        <authorList>
            <consortium name="EnsemblPlants"/>
        </authorList>
    </citation>
    <scope>IDENTIFICATION</scope>
</reference>
<name>A0A7I4F6Z8_PHYPA</name>
<evidence type="ECO:0000313" key="3">
    <source>
        <dbReference type="Proteomes" id="UP000006727"/>
    </source>
</evidence>
<dbReference type="Gramene" id="Pp3c16_22670V3.8">
    <property type="protein sequence ID" value="Pp3c16_22670V3.8"/>
    <property type="gene ID" value="Pp3c16_22670"/>
</dbReference>
<dbReference type="PANTHER" id="PTHR32175">
    <property type="entry name" value="PROTEIN, PUTATIVE, EXPRESSED-RELATED"/>
    <property type="match status" value="1"/>
</dbReference>
<evidence type="ECO:0000256" key="1">
    <source>
        <dbReference type="SAM" id="Phobius"/>
    </source>
</evidence>
<reference evidence="2 3" key="1">
    <citation type="journal article" date="2008" name="Science">
        <title>The Physcomitrella genome reveals evolutionary insights into the conquest of land by plants.</title>
        <authorList>
            <person name="Rensing S."/>
            <person name="Lang D."/>
            <person name="Zimmer A."/>
            <person name="Terry A."/>
            <person name="Salamov A."/>
            <person name="Shapiro H."/>
            <person name="Nishiyama T."/>
            <person name="Perroud P.-F."/>
            <person name="Lindquist E."/>
            <person name="Kamisugi Y."/>
            <person name="Tanahashi T."/>
            <person name="Sakakibara K."/>
            <person name="Fujita T."/>
            <person name="Oishi K."/>
            <person name="Shin-I T."/>
            <person name="Kuroki Y."/>
            <person name="Toyoda A."/>
            <person name="Suzuki Y."/>
            <person name="Hashimoto A."/>
            <person name="Yamaguchi K."/>
            <person name="Sugano A."/>
            <person name="Kohara Y."/>
            <person name="Fujiyama A."/>
            <person name="Anterola A."/>
            <person name="Aoki S."/>
            <person name="Ashton N."/>
            <person name="Barbazuk W.B."/>
            <person name="Barker E."/>
            <person name="Bennetzen J."/>
            <person name="Bezanilla M."/>
            <person name="Blankenship R."/>
            <person name="Cho S.H."/>
            <person name="Dutcher S."/>
            <person name="Estelle M."/>
            <person name="Fawcett J.A."/>
            <person name="Gundlach H."/>
            <person name="Hanada K."/>
            <person name="Heyl A."/>
            <person name="Hicks K.A."/>
            <person name="Hugh J."/>
            <person name="Lohr M."/>
            <person name="Mayer K."/>
            <person name="Melkozernov A."/>
            <person name="Murata T."/>
            <person name="Nelson D."/>
            <person name="Pils B."/>
            <person name="Prigge M."/>
            <person name="Reiss B."/>
            <person name="Renner T."/>
            <person name="Rombauts S."/>
            <person name="Rushton P."/>
            <person name="Sanderfoot A."/>
            <person name="Schween G."/>
            <person name="Shiu S.-H."/>
            <person name="Stueber K."/>
            <person name="Theodoulou F.L."/>
            <person name="Tu H."/>
            <person name="Van de Peer Y."/>
            <person name="Verrier P.J."/>
            <person name="Waters E."/>
            <person name="Wood A."/>
            <person name="Yang L."/>
            <person name="Cove D."/>
            <person name="Cuming A."/>
            <person name="Hasebe M."/>
            <person name="Lucas S."/>
            <person name="Mishler D.B."/>
            <person name="Reski R."/>
            <person name="Grigoriev I."/>
            <person name="Quatrano R.S."/>
            <person name="Boore J.L."/>
        </authorList>
    </citation>
    <scope>NUCLEOTIDE SEQUENCE [LARGE SCALE GENOMIC DNA]</scope>
    <source>
        <strain evidence="2 3">cv. Gransden 2004</strain>
    </source>
</reference>
<keyword evidence="1" id="KW-0472">Membrane</keyword>
<dbReference type="Gene3D" id="3.40.50.300">
    <property type="entry name" value="P-loop containing nucleotide triphosphate hydrolases"/>
    <property type="match status" value="1"/>
</dbReference>
<dbReference type="EnsemblPlants" id="Pp3c16_22670V3.7">
    <property type="protein sequence ID" value="Pp3c16_22670V3.7"/>
    <property type="gene ID" value="Pp3c16_22670"/>
</dbReference>
<dbReference type="SUPFAM" id="SSF52540">
    <property type="entry name" value="P-loop containing nucleoside triphosphate hydrolases"/>
    <property type="match status" value="1"/>
</dbReference>
<dbReference type="FunCoup" id="A0A7I4F6Z8">
    <property type="interactions" value="1522"/>
</dbReference>
<sequence length="402" mass="46471">MAASRKDQNSEVGCDIHVAALQDSCSLKGWRKATVVWKLLVLVVIGGFGLYACMVGVEDRRFSYETVEETTVVKDWRREDNSCSRHGSEGFRRHYPLPHSYERNECTCTPVHYFVILSMQRSGSGWFETLLNNHPNISSHGEVFSVGERRDNFSSIATNMDKVFNLDWLNSASKNECTAAVGFKWMLNQGPMEYNGEVLDYFQKMGVSVILLLRRNVLKRLISIMANTYDQRARILNGTHKSHVHSVEEVRKKKRLFSPIPAESHISSACHIVEVTCSHTDFSTLRRLLHVTQALKLAEYKPVIDVKHLPERLQRVEQIASDAQRFFNKTRLRPVYYEDLVTDPKQLTEIQEFLRVPPQNLESQQVKIHTRPMREQIQNWDEVLARLNGTKYELLMHDDDYA</sequence>
<dbReference type="InterPro" id="IPR027417">
    <property type="entry name" value="P-loop_NTPase"/>
</dbReference>
<evidence type="ECO:0000313" key="2">
    <source>
        <dbReference type="EnsemblPlants" id="Pp3c16_22670V3.8"/>
    </source>
</evidence>
<dbReference type="Gramene" id="Pp3c16_22670V3.7">
    <property type="protein sequence ID" value="Pp3c16_22670V3.7"/>
    <property type="gene ID" value="Pp3c16_22670"/>
</dbReference>
<dbReference type="InParanoid" id="A0A7I4F6Z8"/>
<accession>A0A7I4F6Z8</accession>
<keyword evidence="1" id="KW-1133">Transmembrane helix</keyword>
<protein>
    <recommendedName>
        <fullName evidence="4">Sulfotransferase</fullName>
    </recommendedName>
</protein>